<reference evidence="13" key="2">
    <citation type="submission" date="2017-05" db="UniProtKB">
        <authorList>
            <consortium name="EnsemblMetazoa"/>
        </authorList>
    </citation>
    <scope>IDENTIFICATION</scope>
</reference>
<comment type="pathway">
    <text evidence="3">Amino-acid degradation; L-histidine degradation into L-glutamate; N-formimidoyl-L-glutamate from L-histidine: step 3/3.</text>
</comment>
<evidence type="ECO:0000256" key="9">
    <source>
        <dbReference type="ARBA" id="ARBA00022808"/>
    </source>
</evidence>
<evidence type="ECO:0000259" key="12">
    <source>
        <dbReference type="Pfam" id="PF01979"/>
    </source>
</evidence>
<dbReference type="Gene3D" id="2.30.40.10">
    <property type="entry name" value="Urease, subunit C, domain 1"/>
    <property type="match status" value="1"/>
</dbReference>
<evidence type="ECO:0000256" key="5">
    <source>
        <dbReference type="ARBA" id="ARBA00012864"/>
    </source>
</evidence>
<dbReference type="OMA" id="MVYEPGR"/>
<evidence type="ECO:0000313" key="13">
    <source>
        <dbReference type="EnsemblMetazoa" id="Aqu2.1.42691_001"/>
    </source>
</evidence>
<dbReference type="CDD" id="cd01296">
    <property type="entry name" value="Imidazolone-5PH"/>
    <property type="match status" value="1"/>
</dbReference>
<dbReference type="PANTHER" id="PTHR42752:SF1">
    <property type="entry name" value="IMIDAZOLONEPROPIONASE-RELATED"/>
    <property type="match status" value="1"/>
</dbReference>
<accession>A0A1X7VQR6</accession>
<dbReference type="NCBIfam" id="TIGR01224">
    <property type="entry name" value="hutI"/>
    <property type="match status" value="1"/>
</dbReference>
<dbReference type="EnsemblMetazoa" id="Aqu2.1.42691_001">
    <property type="protein sequence ID" value="Aqu2.1.42691_001"/>
    <property type="gene ID" value="Aqu2.1.42691"/>
</dbReference>
<dbReference type="SUPFAM" id="SSF51338">
    <property type="entry name" value="Composite domain of metallo-dependent hydrolases"/>
    <property type="match status" value="1"/>
</dbReference>
<comment type="cofactor">
    <cofactor evidence="2">
        <name>Fe(3+)</name>
        <dbReference type="ChEBI" id="CHEBI:29034"/>
    </cofactor>
</comment>
<evidence type="ECO:0000256" key="6">
    <source>
        <dbReference type="ARBA" id="ARBA00013406"/>
    </source>
</evidence>
<proteinExistence type="inferred from homology"/>
<keyword evidence="7" id="KW-0479">Metal-binding</keyword>
<dbReference type="InParanoid" id="A0A1X7VQR6"/>
<dbReference type="EnsemblMetazoa" id="XM_020000220.1">
    <property type="protein sequence ID" value="XP_019855779.1"/>
    <property type="gene ID" value="LOC100634004"/>
</dbReference>
<evidence type="ECO:0000256" key="1">
    <source>
        <dbReference type="ARBA" id="ARBA00000853"/>
    </source>
</evidence>
<organism evidence="13">
    <name type="scientific">Amphimedon queenslandica</name>
    <name type="common">Sponge</name>
    <dbReference type="NCBI Taxonomy" id="400682"/>
    <lineage>
        <taxon>Eukaryota</taxon>
        <taxon>Metazoa</taxon>
        <taxon>Porifera</taxon>
        <taxon>Demospongiae</taxon>
        <taxon>Heteroscleromorpha</taxon>
        <taxon>Haplosclerida</taxon>
        <taxon>Niphatidae</taxon>
        <taxon>Amphimedon</taxon>
    </lineage>
</organism>
<feature type="domain" description="Amidohydrolase-related" evidence="12">
    <location>
        <begin position="307"/>
        <end position="426"/>
    </location>
</feature>
<dbReference type="InterPro" id="IPR032466">
    <property type="entry name" value="Metal_Hydrolase"/>
</dbReference>
<keyword evidence="10" id="KW-0862">Zinc</keyword>
<evidence type="ECO:0000256" key="7">
    <source>
        <dbReference type="ARBA" id="ARBA00022723"/>
    </source>
</evidence>
<dbReference type="GO" id="GO:0019556">
    <property type="term" value="P:L-histidine catabolic process to glutamate and formamide"/>
    <property type="evidence" value="ECO:0007669"/>
    <property type="project" value="UniProtKB-UniPathway"/>
</dbReference>
<dbReference type="AlphaFoldDB" id="A0A1X7VQR6"/>
<dbReference type="GO" id="GO:0019557">
    <property type="term" value="P:L-histidine catabolic process to glutamate and formate"/>
    <property type="evidence" value="ECO:0007669"/>
    <property type="project" value="UniProtKB-UniPathway"/>
</dbReference>
<dbReference type="Proteomes" id="UP000007879">
    <property type="component" value="Unassembled WGS sequence"/>
</dbReference>
<keyword evidence="14" id="KW-1185">Reference proteome</keyword>
<evidence type="ECO:0000256" key="8">
    <source>
        <dbReference type="ARBA" id="ARBA00022801"/>
    </source>
</evidence>
<dbReference type="InterPro" id="IPR005920">
    <property type="entry name" value="HutI"/>
</dbReference>
<protein>
    <recommendedName>
        <fullName evidence="6">Probable imidazolonepropionase</fullName>
        <ecNumber evidence="5">3.5.2.7</ecNumber>
    </recommendedName>
</protein>
<dbReference type="EC" id="3.5.2.7" evidence="5"/>
<dbReference type="PANTHER" id="PTHR42752">
    <property type="entry name" value="IMIDAZOLONEPROPIONASE"/>
    <property type="match status" value="1"/>
</dbReference>
<comment type="similarity">
    <text evidence="4">Belongs to the metallo-dependent hydrolases superfamily. HutI family.</text>
</comment>
<comment type="catalytic activity">
    <reaction evidence="1">
        <text>4-imidazolone-5-propanoate + H2O = N-formimidoyl-L-glutamate</text>
        <dbReference type="Rhea" id="RHEA:23660"/>
        <dbReference type="ChEBI" id="CHEBI:15377"/>
        <dbReference type="ChEBI" id="CHEBI:58928"/>
        <dbReference type="ChEBI" id="CHEBI:77893"/>
        <dbReference type="EC" id="3.5.2.7"/>
    </reaction>
</comment>
<dbReference type="InterPro" id="IPR011059">
    <property type="entry name" value="Metal-dep_hydrolase_composite"/>
</dbReference>
<dbReference type="KEGG" id="aqu:100634004"/>
<evidence type="ECO:0000256" key="3">
    <source>
        <dbReference type="ARBA" id="ARBA00004758"/>
    </source>
</evidence>
<dbReference type="OrthoDB" id="194468at2759"/>
<dbReference type="GO" id="GO:0046872">
    <property type="term" value="F:metal ion binding"/>
    <property type="evidence" value="ECO:0007669"/>
    <property type="project" value="UniProtKB-KW"/>
</dbReference>
<dbReference type="UniPathway" id="UPA00379">
    <property type="reaction ID" value="UER00551"/>
</dbReference>
<dbReference type="Pfam" id="PF01979">
    <property type="entry name" value="Amidohydro_1"/>
    <property type="match status" value="1"/>
</dbReference>
<keyword evidence="11" id="KW-0408">Iron</keyword>
<keyword evidence="9" id="KW-0369">Histidine metabolism</keyword>
<sequence>MAGLLRVRGASQVVQVCREGEKVLRGASMKDIAVIQGENGRGVGLVVDGNGLIADLGFDDVLDAKYSDWSFKETVLANGSSVLPGFVDAHTHPVWVGDRVNEFAMKLAGATYMDIHKSGGGINFTVQCVRSATHKELYDPLVQRLWSMMRCGTTTVEAKSGYGLETESEVKMLEVLNNARQEHPMDLSITYCGAHAVPRGLSSDEATLSIIEEQIPTISDLSSKGQIHVDNIDVFCEKGVFDLEQSRRILAAGKREGWRINFHGDELHPMGSGELAGELEAAAVSHLEEISDAGIAAMSQCGSIGVLLPTTAYMLRLRQPPARKMIEKGMAIALGSDFNPNAYCYSMPLVMHLACVNLRLSMEESLVAATINAAAALGLSDVCGSIEVGKKADLVILSAPKWENIIYQFGCHRDCIQHVIKEGNIVYSTKEEAIDVS</sequence>
<dbReference type="eggNOG" id="KOG3968">
    <property type="taxonomic scope" value="Eukaryota"/>
</dbReference>
<evidence type="ECO:0000256" key="4">
    <source>
        <dbReference type="ARBA" id="ARBA00008002"/>
    </source>
</evidence>
<evidence type="ECO:0000313" key="14">
    <source>
        <dbReference type="Proteomes" id="UP000007879"/>
    </source>
</evidence>
<keyword evidence="8" id="KW-0378">Hydrolase</keyword>
<dbReference type="SUPFAM" id="SSF51556">
    <property type="entry name" value="Metallo-dependent hydrolases"/>
    <property type="match status" value="1"/>
</dbReference>
<dbReference type="GO" id="GO:0050480">
    <property type="term" value="F:imidazolonepropionase activity"/>
    <property type="evidence" value="ECO:0007669"/>
    <property type="project" value="UniProtKB-EC"/>
</dbReference>
<evidence type="ECO:0000256" key="11">
    <source>
        <dbReference type="ARBA" id="ARBA00023004"/>
    </source>
</evidence>
<reference evidence="14" key="1">
    <citation type="journal article" date="2010" name="Nature">
        <title>The Amphimedon queenslandica genome and the evolution of animal complexity.</title>
        <authorList>
            <person name="Srivastava M."/>
            <person name="Simakov O."/>
            <person name="Chapman J."/>
            <person name="Fahey B."/>
            <person name="Gauthier M.E."/>
            <person name="Mitros T."/>
            <person name="Richards G.S."/>
            <person name="Conaco C."/>
            <person name="Dacre M."/>
            <person name="Hellsten U."/>
            <person name="Larroux C."/>
            <person name="Putnam N.H."/>
            <person name="Stanke M."/>
            <person name="Adamska M."/>
            <person name="Darling A."/>
            <person name="Degnan S.M."/>
            <person name="Oakley T.H."/>
            <person name="Plachetzki D.C."/>
            <person name="Zhai Y."/>
            <person name="Adamski M."/>
            <person name="Calcino A."/>
            <person name="Cummins S.F."/>
            <person name="Goodstein D.M."/>
            <person name="Harris C."/>
            <person name="Jackson D.J."/>
            <person name="Leys S.P."/>
            <person name="Shu S."/>
            <person name="Woodcroft B.J."/>
            <person name="Vervoort M."/>
            <person name="Kosik K.S."/>
            <person name="Manning G."/>
            <person name="Degnan B.M."/>
            <person name="Rokhsar D.S."/>
        </authorList>
    </citation>
    <scope>NUCLEOTIDE SEQUENCE [LARGE SCALE GENOMIC DNA]</scope>
</reference>
<name>A0A1X7VQR6_AMPQE</name>
<dbReference type="FunFam" id="3.20.20.140:FF:000007">
    <property type="entry name" value="Imidazolonepropionase"/>
    <property type="match status" value="1"/>
</dbReference>
<gene>
    <name evidence="13" type="primary">100634004</name>
</gene>
<dbReference type="InterPro" id="IPR006680">
    <property type="entry name" value="Amidohydro-rel"/>
</dbReference>
<evidence type="ECO:0000256" key="2">
    <source>
        <dbReference type="ARBA" id="ARBA00001965"/>
    </source>
</evidence>
<dbReference type="STRING" id="400682.A0A1X7VQR6"/>
<dbReference type="Gene3D" id="3.20.20.140">
    <property type="entry name" value="Metal-dependent hydrolases"/>
    <property type="match status" value="1"/>
</dbReference>
<evidence type="ECO:0000256" key="10">
    <source>
        <dbReference type="ARBA" id="ARBA00022833"/>
    </source>
</evidence>
<dbReference type="GO" id="GO:0005737">
    <property type="term" value="C:cytoplasm"/>
    <property type="evidence" value="ECO:0007669"/>
    <property type="project" value="InterPro"/>
</dbReference>